<comment type="subcellular location">
    <subcellularLocation>
        <location evidence="1">Nucleus</location>
        <location evidence="1">Nucleolus</location>
    </subcellularLocation>
</comment>
<dbReference type="FunFam" id="1.25.40.10:FF:000065">
    <property type="entry name" value="Programmed cell death 11"/>
    <property type="match status" value="1"/>
</dbReference>
<keyword evidence="8" id="KW-1185">Reference proteome</keyword>
<dbReference type="PANTHER" id="PTHR23270:SF10">
    <property type="entry name" value="PROTEIN RRP5 HOMOLOG"/>
    <property type="match status" value="1"/>
</dbReference>
<dbReference type="SUPFAM" id="SSF50249">
    <property type="entry name" value="Nucleic acid-binding proteins"/>
    <property type="match status" value="1"/>
</dbReference>
<comment type="caution">
    <text evidence="7">The sequence shown here is derived from an EMBL/GenBank/DDBJ whole genome shotgun (WGS) entry which is preliminary data.</text>
</comment>
<dbReference type="GO" id="GO:0032040">
    <property type="term" value="C:small-subunit processome"/>
    <property type="evidence" value="ECO:0007669"/>
    <property type="project" value="TreeGrafter"/>
</dbReference>
<reference evidence="7" key="1">
    <citation type="submission" date="2020-05" db="EMBL/GenBank/DDBJ databases">
        <title>Phylogenomic resolution of chytrid fungi.</title>
        <authorList>
            <person name="Stajich J.E."/>
            <person name="Amses K."/>
            <person name="Simmons R."/>
            <person name="Seto K."/>
            <person name="Myers J."/>
            <person name="Bonds A."/>
            <person name="Quandt C.A."/>
            <person name="Barry K."/>
            <person name="Liu P."/>
            <person name="Grigoriev I."/>
            <person name="Longcore J.E."/>
            <person name="James T.Y."/>
        </authorList>
    </citation>
    <scope>NUCLEOTIDE SEQUENCE</scope>
    <source>
        <strain evidence="7">JEL0476</strain>
    </source>
</reference>
<evidence type="ECO:0000256" key="2">
    <source>
        <dbReference type="ARBA" id="ARBA00022552"/>
    </source>
</evidence>
<dbReference type="Proteomes" id="UP001211065">
    <property type="component" value="Unassembled WGS sequence"/>
</dbReference>
<evidence type="ECO:0000256" key="5">
    <source>
        <dbReference type="SAM" id="MobiDB-lite"/>
    </source>
</evidence>
<evidence type="ECO:0000259" key="6">
    <source>
        <dbReference type="PROSITE" id="PS50126"/>
    </source>
</evidence>
<accession>A0AAD5U047</accession>
<dbReference type="InterPro" id="IPR003029">
    <property type="entry name" value="S1_domain"/>
</dbReference>
<dbReference type="InterPro" id="IPR003107">
    <property type="entry name" value="HAT"/>
</dbReference>
<keyword evidence="3" id="KW-0677">Repeat</keyword>
<dbReference type="EMBL" id="JADGJW010000325">
    <property type="protein sequence ID" value="KAJ3219811.1"/>
    <property type="molecule type" value="Genomic_DNA"/>
</dbReference>
<protein>
    <submittedName>
        <fullName evidence="7">rRNA biogenesis protein rrp5</fullName>
    </submittedName>
</protein>
<dbReference type="CDD" id="cd05708">
    <property type="entry name" value="S1_Rrp5_repeat_sc12"/>
    <property type="match status" value="1"/>
</dbReference>
<dbReference type="InterPro" id="IPR045209">
    <property type="entry name" value="Rrp5"/>
</dbReference>
<dbReference type="SUPFAM" id="SSF48452">
    <property type="entry name" value="TPR-like"/>
    <property type="match status" value="2"/>
</dbReference>
<evidence type="ECO:0000313" key="7">
    <source>
        <dbReference type="EMBL" id="KAJ3219811.1"/>
    </source>
</evidence>
<dbReference type="Pfam" id="PF23240">
    <property type="entry name" value="HAT_PRP39_N"/>
    <property type="match status" value="1"/>
</dbReference>
<evidence type="ECO:0000256" key="3">
    <source>
        <dbReference type="ARBA" id="ARBA00022737"/>
    </source>
</evidence>
<dbReference type="Pfam" id="PF00575">
    <property type="entry name" value="S1"/>
    <property type="match status" value="1"/>
</dbReference>
<name>A0AAD5U047_9FUNG</name>
<organism evidence="7 8">
    <name type="scientific">Clydaea vesicula</name>
    <dbReference type="NCBI Taxonomy" id="447962"/>
    <lineage>
        <taxon>Eukaryota</taxon>
        <taxon>Fungi</taxon>
        <taxon>Fungi incertae sedis</taxon>
        <taxon>Chytridiomycota</taxon>
        <taxon>Chytridiomycota incertae sedis</taxon>
        <taxon>Chytridiomycetes</taxon>
        <taxon>Lobulomycetales</taxon>
        <taxon>Lobulomycetaceae</taxon>
        <taxon>Clydaea</taxon>
    </lineage>
</organism>
<proteinExistence type="predicted"/>
<evidence type="ECO:0000313" key="8">
    <source>
        <dbReference type="Proteomes" id="UP001211065"/>
    </source>
</evidence>
<gene>
    <name evidence="7" type="primary">RRP5</name>
    <name evidence="7" type="ORF">HK099_004559</name>
</gene>
<dbReference type="GO" id="GO:0003723">
    <property type="term" value="F:RNA binding"/>
    <property type="evidence" value="ECO:0007669"/>
    <property type="project" value="TreeGrafter"/>
</dbReference>
<feature type="compositionally biased region" description="Acidic residues" evidence="5">
    <location>
        <begin position="182"/>
        <end position="203"/>
    </location>
</feature>
<dbReference type="Gene3D" id="2.40.50.140">
    <property type="entry name" value="Nucleic acid-binding proteins"/>
    <property type="match status" value="1"/>
</dbReference>
<evidence type="ECO:0000256" key="4">
    <source>
        <dbReference type="ARBA" id="ARBA00023242"/>
    </source>
</evidence>
<feature type="region of interest" description="Disordered" evidence="5">
    <location>
        <begin position="180"/>
        <end position="219"/>
    </location>
</feature>
<evidence type="ECO:0000256" key="1">
    <source>
        <dbReference type="ARBA" id="ARBA00004604"/>
    </source>
</evidence>
<feature type="domain" description="S1 motif" evidence="6">
    <location>
        <begin position="39"/>
        <end position="109"/>
    </location>
</feature>
<dbReference type="GO" id="GO:0006364">
    <property type="term" value="P:rRNA processing"/>
    <property type="evidence" value="ECO:0007669"/>
    <property type="project" value="UniProtKB-KW"/>
</dbReference>
<sequence length="503" mass="57799">MAFCSVDQDSQRFELTLKPSDLDPSVIESLLTLESLAIGEKVKGVITKIERYGAFVKIHNSNLSGLCHSSEISDEPVSDISKLFTVGDIVKAIVLEVNIKSKRISLGLKASYFDDADAMDIDTTFNENQLENLDSKENLLENRELDMKVNDDTQPKKNLPDDNMDVDIIALMKDVEPLSFDAESEEENADVMEESDNESESEEDTKKKSRAEKKKEKKELEQLTVAKEQLIASGDAAPTTTDDYERLLLGSPNSSFIWIKYMAHQFQLAEIEKARQVAERALKSISFREEKEKLNVWVAFMNLENSYGTSESLKKVFDRACLANDPKTIYLQLAQIYIRTEKKLLAEELYTAMLKRFKQSSKVWTSAGLFYLQNSKVEESRLVLQRSLKSLPKHKHIKTITKFGQFEYKFGEPERGRTIFEGILSNYPKRIDLWNVYLDQEIKTEDVQNIRRLFERVITMKFSSKKMKFFFKKYLNFETSLGEDGDVDHVKEAALTYVESLDK</sequence>
<dbReference type="SMART" id="SM00386">
    <property type="entry name" value="HAT"/>
    <property type="match status" value="6"/>
</dbReference>
<dbReference type="InterPro" id="IPR011990">
    <property type="entry name" value="TPR-like_helical_dom_sf"/>
</dbReference>
<keyword evidence="2" id="KW-0698">rRNA processing</keyword>
<dbReference type="AlphaFoldDB" id="A0AAD5U047"/>
<dbReference type="Gene3D" id="1.25.40.10">
    <property type="entry name" value="Tetratricopeptide repeat domain"/>
    <property type="match status" value="1"/>
</dbReference>
<dbReference type="FunFam" id="2.40.50.140:FF:000159">
    <property type="entry name" value="rRNA biogenesis protein rrp5"/>
    <property type="match status" value="1"/>
</dbReference>
<dbReference type="PANTHER" id="PTHR23270">
    <property type="entry name" value="PROGRAMMED CELL DEATH PROTEIN 11 PRE-RRNA PROCESSING PROTEIN RRP5"/>
    <property type="match status" value="1"/>
</dbReference>
<dbReference type="SMART" id="SM00316">
    <property type="entry name" value="S1"/>
    <property type="match status" value="1"/>
</dbReference>
<dbReference type="PROSITE" id="PS50126">
    <property type="entry name" value="S1"/>
    <property type="match status" value="1"/>
</dbReference>
<dbReference type="InterPro" id="IPR012340">
    <property type="entry name" value="NA-bd_OB-fold"/>
</dbReference>
<keyword evidence="4" id="KW-0539">Nucleus</keyword>